<evidence type="ECO:0000256" key="3">
    <source>
        <dbReference type="ARBA" id="ARBA00022475"/>
    </source>
</evidence>
<evidence type="ECO:0000256" key="5">
    <source>
        <dbReference type="ARBA" id="ARBA00022989"/>
    </source>
</evidence>
<evidence type="ECO:0000256" key="7">
    <source>
        <dbReference type="SAM" id="Phobius"/>
    </source>
</evidence>
<evidence type="ECO:0000313" key="10">
    <source>
        <dbReference type="EMBL" id="MFD1738204.1"/>
    </source>
</evidence>
<dbReference type="Gene3D" id="3.30.240.20">
    <property type="entry name" value="bsu07140 like domains"/>
    <property type="match status" value="2"/>
</dbReference>
<feature type="transmembrane region" description="Helical" evidence="7">
    <location>
        <begin position="6"/>
        <end position="24"/>
    </location>
</feature>
<dbReference type="Pfam" id="PF04239">
    <property type="entry name" value="DUF421"/>
    <property type="match status" value="1"/>
</dbReference>
<evidence type="ECO:0000313" key="11">
    <source>
        <dbReference type="Proteomes" id="UP001597214"/>
    </source>
</evidence>
<protein>
    <submittedName>
        <fullName evidence="10">DUF421 domain-containing protein</fullName>
    </submittedName>
</protein>
<gene>
    <name evidence="10" type="ORF">ACFSCX_16880</name>
</gene>
<dbReference type="InterPro" id="IPR007353">
    <property type="entry name" value="DUF421"/>
</dbReference>
<sequence>MNHYLSIALEITIGLGLLFIVTKVQGKTQFSQITPFDFISALILGELLGNAIYDHEVKITEILFAVTLWGVLIYFIEFLTQKFKGSRKILEGEPNIVIHKGQIKYNALKKARLDINQLQSLIRQQGYFSFQEVEFAIIETNGLVSVLPKPAFDTPKNQDLNVPLSSVSLPINLILDGEVVQKNLKEVGFDEQWLKSELEQQDISDYRDVLFAEWVQDKPLFVLKYESATS</sequence>
<dbReference type="PANTHER" id="PTHR34582:SF5">
    <property type="entry name" value="UPF0702 TRANSMEMBRANE PROTEIN YETF"/>
    <property type="match status" value="1"/>
</dbReference>
<organism evidence="10 11">
    <name type="scientific">Bacillus salitolerans</name>
    <dbReference type="NCBI Taxonomy" id="1437434"/>
    <lineage>
        <taxon>Bacteria</taxon>
        <taxon>Bacillati</taxon>
        <taxon>Bacillota</taxon>
        <taxon>Bacilli</taxon>
        <taxon>Bacillales</taxon>
        <taxon>Bacillaceae</taxon>
        <taxon>Bacillus</taxon>
    </lineage>
</organism>
<feature type="domain" description="YetF-like N-terminal transmembrane" evidence="9">
    <location>
        <begin position="4"/>
        <end position="79"/>
    </location>
</feature>
<name>A0ABW4LTU1_9BACI</name>
<feature type="transmembrane region" description="Helical" evidence="7">
    <location>
        <begin position="59"/>
        <end position="79"/>
    </location>
</feature>
<dbReference type="InterPro" id="IPR048454">
    <property type="entry name" value="YetF_N"/>
</dbReference>
<accession>A0ABW4LTU1</accession>
<keyword evidence="6 7" id="KW-0472">Membrane</keyword>
<evidence type="ECO:0000259" key="8">
    <source>
        <dbReference type="Pfam" id="PF04239"/>
    </source>
</evidence>
<proteinExistence type="inferred from homology"/>
<dbReference type="RefSeq" id="WP_377929416.1">
    <property type="nucleotide sequence ID" value="NZ_JBHUEM010000039.1"/>
</dbReference>
<keyword evidence="3" id="KW-1003">Cell membrane</keyword>
<comment type="similarity">
    <text evidence="2">Belongs to the UPF0702 family.</text>
</comment>
<comment type="caution">
    <text evidence="10">The sequence shown here is derived from an EMBL/GenBank/DDBJ whole genome shotgun (WGS) entry which is preliminary data.</text>
</comment>
<dbReference type="Proteomes" id="UP001597214">
    <property type="component" value="Unassembled WGS sequence"/>
</dbReference>
<dbReference type="EMBL" id="JBHUEM010000039">
    <property type="protein sequence ID" value="MFD1738204.1"/>
    <property type="molecule type" value="Genomic_DNA"/>
</dbReference>
<keyword evidence="11" id="KW-1185">Reference proteome</keyword>
<evidence type="ECO:0000256" key="1">
    <source>
        <dbReference type="ARBA" id="ARBA00004651"/>
    </source>
</evidence>
<feature type="domain" description="YetF C-terminal" evidence="8">
    <location>
        <begin position="82"/>
        <end position="214"/>
    </location>
</feature>
<feature type="transmembrane region" description="Helical" evidence="7">
    <location>
        <begin position="36"/>
        <end position="53"/>
    </location>
</feature>
<comment type="subcellular location">
    <subcellularLocation>
        <location evidence="1">Cell membrane</location>
        <topology evidence="1">Multi-pass membrane protein</topology>
    </subcellularLocation>
</comment>
<dbReference type="PANTHER" id="PTHR34582">
    <property type="entry name" value="UPF0702 TRANSMEMBRANE PROTEIN YCAP"/>
    <property type="match status" value="1"/>
</dbReference>
<evidence type="ECO:0000256" key="4">
    <source>
        <dbReference type="ARBA" id="ARBA00022692"/>
    </source>
</evidence>
<evidence type="ECO:0000256" key="6">
    <source>
        <dbReference type="ARBA" id="ARBA00023136"/>
    </source>
</evidence>
<evidence type="ECO:0000259" key="9">
    <source>
        <dbReference type="Pfam" id="PF20730"/>
    </source>
</evidence>
<evidence type="ECO:0000256" key="2">
    <source>
        <dbReference type="ARBA" id="ARBA00006448"/>
    </source>
</evidence>
<reference evidence="11" key="1">
    <citation type="journal article" date="2019" name="Int. J. Syst. Evol. Microbiol.">
        <title>The Global Catalogue of Microorganisms (GCM) 10K type strain sequencing project: providing services to taxonomists for standard genome sequencing and annotation.</title>
        <authorList>
            <consortium name="The Broad Institute Genomics Platform"/>
            <consortium name="The Broad Institute Genome Sequencing Center for Infectious Disease"/>
            <person name="Wu L."/>
            <person name="Ma J."/>
        </authorList>
    </citation>
    <scope>NUCLEOTIDE SEQUENCE [LARGE SCALE GENOMIC DNA]</scope>
    <source>
        <strain evidence="11">CCUG 49339</strain>
    </source>
</reference>
<dbReference type="InterPro" id="IPR023090">
    <property type="entry name" value="UPF0702_alpha/beta_dom_sf"/>
</dbReference>
<keyword evidence="5 7" id="KW-1133">Transmembrane helix</keyword>
<keyword evidence="4 7" id="KW-0812">Transmembrane</keyword>
<dbReference type="Pfam" id="PF20730">
    <property type="entry name" value="YetF_N"/>
    <property type="match status" value="1"/>
</dbReference>